<dbReference type="Proteomes" id="UP001630127">
    <property type="component" value="Unassembled WGS sequence"/>
</dbReference>
<evidence type="ECO:0008006" key="15">
    <source>
        <dbReference type="Google" id="ProtNLM"/>
    </source>
</evidence>
<evidence type="ECO:0000256" key="5">
    <source>
        <dbReference type="ARBA" id="ARBA00022679"/>
    </source>
</evidence>
<dbReference type="GO" id="GO:0005886">
    <property type="term" value="C:plasma membrane"/>
    <property type="evidence" value="ECO:0007669"/>
    <property type="project" value="UniProtKB-SubCell"/>
</dbReference>
<keyword evidence="5" id="KW-0808">Transferase</keyword>
<name>A0ABD2Z749_9GENT</name>
<comment type="catalytic activity">
    <reaction evidence="10">
        <text>an acyl-CoA + a 1,2-diacyl-sn-glycerol = a triacyl-sn-glycerol + CoA</text>
        <dbReference type="Rhea" id="RHEA:10868"/>
        <dbReference type="ChEBI" id="CHEBI:17815"/>
        <dbReference type="ChEBI" id="CHEBI:57287"/>
        <dbReference type="ChEBI" id="CHEBI:58342"/>
        <dbReference type="ChEBI" id="CHEBI:64615"/>
        <dbReference type="EC" id="2.3.1.20"/>
    </reaction>
</comment>
<keyword evidence="7" id="KW-0012">Acyltransferase</keyword>
<dbReference type="InterPro" id="IPR009721">
    <property type="entry name" value="O-acyltransferase_WSD1_C"/>
</dbReference>
<evidence type="ECO:0000256" key="1">
    <source>
        <dbReference type="ARBA" id="ARBA00004162"/>
    </source>
</evidence>
<dbReference type="GO" id="GO:0047196">
    <property type="term" value="F:long-chain-alcohol O-fatty-acyltransferase activity"/>
    <property type="evidence" value="ECO:0007669"/>
    <property type="project" value="UniProtKB-EC"/>
</dbReference>
<dbReference type="EMBL" id="JBJUIK010000010">
    <property type="protein sequence ID" value="KAL3515294.1"/>
    <property type="molecule type" value="Genomic_DNA"/>
</dbReference>
<evidence type="ECO:0000256" key="8">
    <source>
        <dbReference type="ARBA" id="ARBA00024360"/>
    </source>
</evidence>
<comment type="similarity">
    <text evidence="8">In the N-terminal section; belongs to the long-chain O-acyltransferase family.</text>
</comment>
<evidence type="ECO:0000256" key="3">
    <source>
        <dbReference type="ARBA" id="ARBA00004771"/>
    </source>
</evidence>
<comment type="subcellular location">
    <subcellularLocation>
        <location evidence="1">Cell membrane</location>
        <topology evidence="1">Single-pass membrane protein</topology>
    </subcellularLocation>
    <subcellularLocation>
        <location evidence="2">Endoplasmic reticulum membrane</location>
    </subcellularLocation>
</comment>
<evidence type="ECO:0000259" key="11">
    <source>
        <dbReference type="Pfam" id="PF03007"/>
    </source>
</evidence>
<feature type="domain" description="O-acyltransferase WSD1 C-terminal" evidence="12">
    <location>
        <begin position="311"/>
        <end position="455"/>
    </location>
</feature>
<dbReference type="InterPro" id="IPR004255">
    <property type="entry name" value="O-acyltransferase_WSD1_N"/>
</dbReference>
<evidence type="ECO:0000256" key="9">
    <source>
        <dbReference type="ARBA" id="ARBA00047604"/>
    </source>
</evidence>
<keyword evidence="6" id="KW-0256">Endoplasmic reticulum</keyword>
<evidence type="ECO:0000256" key="4">
    <source>
        <dbReference type="ARBA" id="ARBA00005189"/>
    </source>
</evidence>
<comment type="catalytic activity">
    <reaction evidence="9">
        <text>a long chain fatty alcohol + a fatty acyl-CoA = a long-chain alcohol wax ester + CoA</text>
        <dbReference type="Rhea" id="RHEA:38443"/>
        <dbReference type="ChEBI" id="CHEBI:17135"/>
        <dbReference type="ChEBI" id="CHEBI:57287"/>
        <dbReference type="ChEBI" id="CHEBI:77636"/>
        <dbReference type="ChEBI" id="CHEBI:235323"/>
        <dbReference type="EC" id="2.3.1.75"/>
    </reaction>
</comment>
<sequence length="468" mass="52089">MKTIETDEPLTPAGRLFLQPEMNQIINSGIGVKYPLDIDAIKSEITNSVMLKQPRFSSLLVIDSHGREHWRRTQVEVDRHVVVRNEPISESDSQEDAVNDYLADLSVSSPLGTDKPLWEFHLLMAHNCMVMRVHHALGDGISLMSLFLTCCRKADNPSQVPTIGGLGTSSSSGGGGGTRTWMTVLWRVMMVAWYSLVFVMEFILRSLWLKDESTSVSGGAGVELWPRKLATAKFRLDDMKTVKRAVAEATINDVLFGVVSCGLSRYLDIQSPKALKDGIQITGASMVNLRPQLGLQDLSKLLNGKSGNRFGNQFGMLLLPVYYHKCGSDPLQFVRRAKAMIDKKKLSIEGFFSYKIGYFVMSCFGPKLASLLNYRILCNTTFTISNMVGPREEITVVGNPVTYLRATASSLPHAITMHMISYAGRADMQILVAKDIIPDPKLLAKCFEDALHEMKEFAEAENKTQREK</sequence>
<dbReference type="Pfam" id="PF06974">
    <property type="entry name" value="WS_DGAT_C"/>
    <property type="match status" value="1"/>
</dbReference>
<evidence type="ECO:0000313" key="13">
    <source>
        <dbReference type="EMBL" id="KAL3515294.1"/>
    </source>
</evidence>
<dbReference type="AlphaFoldDB" id="A0ABD2Z749"/>
<dbReference type="PANTHER" id="PTHR31650:SF41">
    <property type="entry name" value="O-ACYLTRANSFERASE WSD1-LIKE ISOFORM X1"/>
    <property type="match status" value="1"/>
</dbReference>
<comment type="caution">
    <text evidence="13">The sequence shown here is derived from an EMBL/GenBank/DDBJ whole genome shotgun (WGS) entry which is preliminary data.</text>
</comment>
<feature type="domain" description="O-acyltransferase WSD1-like N-terminal" evidence="11">
    <location>
        <begin position="65"/>
        <end position="254"/>
    </location>
</feature>
<proteinExistence type="inferred from homology"/>
<evidence type="ECO:0000256" key="2">
    <source>
        <dbReference type="ARBA" id="ARBA00004586"/>
    </source>
</evidence>
<dbReference type="PANTHER" id="PTHR31650">
    <property type="entry name" value="O-ACYLTRANSFERASE (WSD1-LIKE) FAMILY PROTEIN"/>
    <property type="match status" value="1"/>
</dbReference>
<dbReference type="GO" id="GO:0004144">
    <property type="term" value="F:diacylglycerol O-acyltransferase activity"/>
    <property type="evidence" value="ECO:0007669"/>
    <property type="project" value="UniProtKB-EC"/>
</dbReference>
<evidence type="ECO:0000256" key="6">
    <source>
        <dbReference type="ARBA" id="ARBA00022824"/>
    </source>
</evidence>
<comment type="pathway">
    <text evidence="3">Glycerolipid metabolism; triacylglycerol biosynthesis.</text>
</comment>
<keyword evidence="14" id="KW-1185">Reference proteome</keyword>
<organism evidence="13 14">
    <name type="scientific">Cinchona calisaya</name>
    <dbReference type="NCBI Taxonomy" id="153742"/>
    <lineage>
        <taxon>Eukaryota</taxon>
        <taxon>Viridiplantae</taxon>
        <taxon>Streptophyta</taxon>
        <taxon>Embryophyta</taxon>
        <taxon>Tracheophyta</taxon>
        <taxon>Spermatophyta</taxon>
        <taxon>Magnoliopsida</taxon>
        <taxon>eudicotyledons</taxon>
        <taxon>Gunneridae</taxon>
        <taxon>Pentapetalae</taxon>
        <taxon>asterids</taxon>
        <taxon>lamiids</taxon>
        <taxon>Gentianales</taxon>
        <taxon>Rubiaceae</taxon>
        <taxon>Cinchonoideae</taxon>
        <taxon>Cinchoneae</taxon>
        <taxon>Cinchona</taxon>
    </lineage>
</organism>
<dbReference type="Pfam" id="PF03007">
    <property type="entry name" value="WS_DGAT_cat"/>
    <property type="match status" value="1"/>
</dbReference>
<evidence type="ECO:0000313" key="14">
    <source>
        <dbReference type="Proteomes" id="UP001630127"/>
    </source>
</evidence>
<evidence type="ECO:0000256" key="10">
    <source>
        <dbReference type="ARBA" id="ARBA00048109"/>
    </source>
</evidence>
<accession>A0ABD2Z749</accession>
<protein>
    <recommendedName>
        <fullName evidence="15">Diacylglycerol O-acyltransferase</fullName>
    </recommendedName>
</protein>
<comment type="pathway">
    <text evidence="4">Lipid metabolism.</text>
</comment>
<dbReference type="InterPro" id="IPR045034">
    <property type="entry name" value="O-acyltransferase_WSD1-like"/>
</dbReference>
<gene>
    <name evidence="13" type="ORF">ACH5RR_022196</name>
</gene>
<dbReference type="GO" id="GO:0005789">
    <property type="term" value="C:endoplasmic reticulum membrane"/>
    <property type="evidence" value="ECO:0007669"/>
    <property type="project" value="UniProtKB-SubCell"/>
</dbReference>
<reference evidence="13 14" key="1">
    <citation type="submission" date="2024-11" db="EMBL/GenBank/DDBJ databases">
        <title>A near-complete genome assembly of Cinchona calisaya.</title>
        <authorList>
            <person name="Lian D.C."/>
            <person name="Zhao X.W."/>
            <person name="Wei L."/>
        </authorList>
    </citation>
    <scope>NUCLEOTIDE SEQUENCE [LARGE SCALE GENOMIC DNA]</scope>
    <source>
        <tissue evidence="13">Nenye</tissue>
    </source>
</reference>
<evidence type="ECO:0000256" key="7">
    <source>
        <dbReference type="ARBA" id="ARBA00023315"/>
    </source>
</evidence>
<evidence type="ECO:0000259" key="12">
    <source>
        <dbReference type="Pfam" id="PF06974"/>
    </source>
</evidence>